<dbReference type="RefSeq" id="WP_213145797.1">
    <property type="nucleotide sequence ID" value="NZ_JAGYPE020000009.1"/>
</dbReference>
<keyword evidence="3" id="KW-1185">Reference proteome</keyword>
<dbReference type="Proteomes" id="UP000677265">
    <property type="component" value="Unassembled WGS sequence"/>
</dbReference>
<sequence>MEVVKERAVSNQKPVFQRYLFPITITISSMLISGLTGYKASQIVVSNSVGDPTELNTMKNQVNEARSNSLKVIETELPKIISDLDKYNQDINLLVKNVEWLNGNLAPISDALGKSDSAITVVRGVNTFVDNPIVSKISTDLAFAQIKLDEIDSILFRLENLTVIKQEMSDSHQKLTLLFEEYQKEKNIEQLFQIEQELNSNLIYQIEDLRNSTIEAHKVLELSSTVLITVNKTRSFFISLQEMGKDTLNAIQFWKENEGSSENGANIKESLKKDLDASIKKIEKLPNELDQRSKSSITSISNVQKELQTIKIAQMISSE</sequence>
<proteinExistence type="predicted"/>
<name>A0A942YDR5_9BACI</name>
<dbReference type="EMBL" id="JAGYPE010000006">
    <property type="protein sequence ID" value="MBS4185995.1"/>
    <property type="molecule type" value="Genomic_DNA"/>
</dbReference>
<comment type="caution">
    <text evidence="1">The sequence shown here is derived from an EMBL/GenBank/DDBJ whole genome shotgun (WGS) entry which is preliminary data.</text>
</comment>
<reference evidence="1" key="1">
    <citation type="submission" date="2021-05" db="EMBL/GenBank/DDBJ databases">
        <title>Novel Bacillus species.</title>
        <authorList>
            <person name="Liu G."/>
        </authorList>
    </citation>
    <scope>NUCLEOTIDE SEQUENCE</scope>
    <source>
        <strain evidence="1 3">FJAT-50051</strain>
    </source>
</reference>
<evidence type="ECO:0000313" key="3">
    <source>
        <dbReference type="Proteomes" id="UP000677265"/>
    </source>
</evidence>
<evidence type="ECO:0000313" key="1">
    <source>
        <dbReference type="EMBL" id="MBS4185995.1"/>
    </source>
</evidence>
<gene>
    <name evidence="2" type="ORF">KHB02_007220</name>
    <name evidence="1" type="ORF">KHB02_31880</name>
</gene>
<dbReference type="EMBL" id="JAGYPE020000009">
    <property type="protein sequence ID" value="MCH6265317.1"/>
    <property type="molecule type" value="Genomic_DNA"/>
</dbReference>
<accession>A0A942YDR5</accession>
<dbReference type="AlphaFoldDB" id="A0A942YDR5"/>
<protein>
    <submittedName>
        <fullName evidence="1">Uncharacterized protein</fullName>
    </submittedName>
</protein>
<organism evidence="1">
    <name type="scientific">Neobacillus citreus</name>
    <dbReference type="NCBI Taxonomy" id="2833578"/>
    <lineage>
        <taxon>Bacteria</taxon>
        <taxon>Bacillati</taxon>
        <taxon>Bacillota</taxon>
        <taxon>Bacilli</taxon>
        <taxon>Bacillales</taxon>
        <taxon>Bacillaceae</taxon>
        <taxon>Neobacillus</taxon>
    </lineage>
</organism>
<evidence type="ECO:0000313" key="2">
    <source>
        <dbReference type="EMBL" id="MCH6265317.1"/>
    </source>
</evidence>